<reference evidence="3 4" key="1">
    <citation type="submission" date="2016-10" db="EMBL/GenBank/DDBJ databases">
        <authorList>
            <person name="de Groot N.N."/>
        </authorList>
    </citation>
    <scope>NUCLEOTIDE SEQUENCE [LARGE SCALE GENOMIC DNA]</scope>
    <source>
        <strain evidence="3 4">L 420-91</strain>
    </source>
</reference>
<evidence type="ECO:0000313" key="3">
    <source>
        <dbReference type="EMBL" id="SDH10027.1"/>
    </source>
</evidence>
<dbReference type="InterPro" id="IPR014729">
    <property type="entry name" value="Rossmann-like_a/b/a_fold"/>
</dbReference>
<comment type="similarity">
    <text evidence="1">Belongs to the universal stress protein A family.</text>
</comment>
<dbReference type="RefSeq" id="WP_091260373.1">
    <property type="nucleotide sequence ID" value="NZ_FNDE01000011.1"/>
</dbReference>
<dbReference type="AlphaFoldDB" id="A0A1G7ZN83"/>
<dbReference type="Pfam" id="PF00582">
    <property type="entry name" value="Usp"/>
    <property type="match status" value="1"/>
</dbReference>
<protein>
    <submittedName>
        <fullName evidence="3">Nucleotide-binding universal stress protein, UspA family</fullName>
    </submittedName>
</protein>
<dbReference type="Proteomes" id="UP000198956">
    <property type="component" value="Unassembled WGS sequence"/>
</dbReference>
<feature type="domain" description="UspA" evidence="2">
    <location>
        <begin position="1"/>
        <end position="148"/>
    </location>
</feature>
<dbReference type="InterPro" id="IPR006015">
    <property type="entry name" value="Universal_stress_UspA"/>
</dbReference>
<evidence type="ECO:0000259" key="2">
    <source>
        <dbReference type="Pfam" id="PF00582"/>
    </source>
</evidence>
<dbReference type="EMBL" id="FNDE01000011">
    <property type="protein sequence ID" value="SDH10027.1"/>
    <property type="molecule type" value="Genomic_DNA"/>
</dbReference>
<evidence type="ECO:0000256" key="1">
    <source>
        <dbReference type="ARBA" id="ARBA00008791"/>
    </source>
</evidence>
<organism evidence="3 4">
    <name type="scientific">Aneurinibacillus thermoaerophilus</name>
    <dbReference type="NCBI Taxonomy" id="143495"/>
    <lineage>
        <taxon>Bacteria</taxon>
        <taxon>Bacillati</taxon>
        <taxon>Bacillota</taxon>
        <taxon>Bacilli</taxon>
        <taxon>Bacillales</taxon>
        <taxon>Paenibacillaceae</taxon>
        <taxon>Aneurinibacillus group</taxon>
        <taxon>Aneurinibacillus</taxon>
    </lineage>
</organism>
<dbReference type="InterPro" id="IPR006016">
    <property type="entry name" value="UspA"/>
</dbReference>
<dbReference type="PANTHER" id="PTHR46268:SF6">
    <property type="entry name" value="UNIVERSAL STRESS PROTEIN UP12"/>
    <property type="match status" value="1"/>
</dbReference>
<name>A0A1G7ZN83_ANETH</name>
<dbReference type="CDD" id="cd00293">
    <property type="entry name" value="USP-like"/>
    <property type="match status" value="1"/>
</dbReference>
<dbReference type="SUPFAM" id="SSF52402">
    <property type="entry name" value="Adenine nucleotide alpha hydrolases-like"/>
    <property type="match status" value="1"/>
</dbReference>
<dbReference type="Gene3D" id="3.40.50.620">
    <property type="entry name" value="HUPs"/>
    <property type="match status" value="1"/>
</dbReference>
<sequence>MFQKILVAIDGSEMGEKALDVALAIAKEEQVELSLLHVGKEVVVSPYMVGEMAYISKHYDIDFNEAMRKEAEELLNKAKAKAEAQGVAATPVYLKGDAARQIVDYADKNKYQLIVIGSRGLSGFKEMMLGSVSHKVSQLATCPVLIVK</sequence>
<dbReference type="OrthoDB" id="9777884at2"/>
<evidence type="ECO:0000313" key="4">
    <source>
        <dbReference type="Proteomes" id="UP000198956"/>
    </source>
</evidence>
<dbReference type="PRINTS" id="PR01438">
    <property type="entry name" value="UNVRSLSTRESS"/>
</dbReference>
<proteinExistence type="inferred from homology"/>
<gene>
    <name evidence="3" type="ORF">SAMN04489735_101168</name>
</gene>
<accession>A0A1G7ZN83</accession>
<dbReference type="PANTHER" id="PTHR46268">
    <property type="entry name" value="STRESS RESPONSE PROTEIN NHAX"/>
    <property type="match status" value="1"/>
</dbReference>